<evidence type="ECO:0000313" key="1">
    <source>
        <dbReference type="EMBL" id="CAE7841670.1"/>
    </source>
</evidence>
<organism evidence="1 2">
    <name type="scientific">Symbiodinium necroappetens</name>
    <dbReference type="NCBI Taxonomy" id="1628268"/>
    <lineage>
        <taxon>Eukaryota</taxon>
        <taxon>Sar</taxon>
        <taxon>Alveolata</taxon>
        <taxon>Dinophyceae</taxon>
        <taxon>Suessiales</taxon>
        <taxon>Symbiodiniaceae</taxon>
        <taxon>Symbiodinium</taxon>
    </lineage>
</organism>
<comment type="caution">
    <text evidence="1">The sequence shown here is derived from an EMBL/GenBank/DDBJ whole genome shotgun (WGS) entry which is preliminary data.</text>
</comment>
<keyword evidence="2" id="KW-1185">Reference proteome</keyword>
<evidence type="ECO:0000313" key="2">
    <source>
        <dbReference type="Proteomes" id="UP000601435"/>
    </source>
</evidence>
<gene>
    <name evidence="1" type="ORF">SNEC2469_LOCUS25547</name>
</gene>
<protein>
    <submittedName>
        <fullName evidence="1">Uncharacterized protein</fullName>
    </submittedName>
</protein>
<dbReference type="AlphaFoldDB" id="A0A812ZZ06"/>
<dbReference type="EMBL" id="CAJNJA010050542">
    <property type="protein sequence ID" value="CAE7841670.1"/>
    <property type="molecule type" value="Genomic_DNA"/>
</dbReference>
<reference evidence="1" key="1">
    <citation type="submission" date="2021-02" db="EMBL/GenBank/DDBJ databases">
        <authorList>
            <person name="Dougan E. K."/>
            <person name="Rhodes N."/>
            <person name="Thang M."/>
            <person name="Chan C."/>
        </authorList>
    </citation>
    <scope>NUCLEOTIDE SEQUENCE</scope>
</reference>
<name>A0A812ZZ06_9DINO</name>
<sequence length="89" mass="10076">MSSKQEQPPHRPRYHAWPEQCTVLKVAVATISPFLQVPGRTSSLHNIWNSASEQGPRHQLDTSRCASRINRSFVLQCFDESLSLAFVGR</sequence>
<proteinExistence type="predicted"/>
<dbReference type="Proteomes" id="UP000601435">
    <property type="component" value="Unassembled WGS sequence"/>
</dbReference>
<accession>A0A812ZZ06</accession>